<proteinExistence type="predicted"/>
<feature type="transmembrane region" description="Helical" evidence="1">
    <location>
        <begin position="29"/>
        <end position="49"/>
    </location>
</feature>
<name>A0A0F8Y3U1_9ZZZZ</name>
<dbReference type="EMBL" id="LAZR01055633">
    <property type="protein sequence ID" value="KKK75938.1"/>
    <property type="molecule type" value="Genomic_DNA"/>
</dbReference>
<dbReference type="AlphaFoldDB" id="A0A0F8Y3U1"/>
<keyword evidence="1" id="KW-1133">Transmembrane helix</keyword>
<protein>
    <submittedName>
        <fullName evidence="2">Uncharacterized protein</fullName>
    </submittedName>
</protein>
<organism evidence="2">
    <name type="scientific">marine sediment metagenome</name>
    <dbReference type="NCBI Taxonomy" id="412755"/>
    <lineage>
        <taxon>unclassified sequences</taxon>
        <taxon>metagenomes</taxon>
        <taxon>ecological metagenomes</taxon>
    </lineage>
</organism>
<gene>
    <name evidence="2" type="ORF">LCGC14_2868710</name>
</gene>
<comment type="caution">
    <text evidence="2">The sequence shown here is derived from an EMBL/GenBank/DDBJ whole genome shotgun (WGS) entry which is preliminary data.</text>
</comment>
<keyword evidence="1" id="KW-0812">Transmembrane</keyword>
<sequence>MQIKHAGDAMFAGSVGTGTGGILLQLEPILTVAVLTISCVAGIYSILWNRIRMNNEKRKSNEQSKRNDS</sequence>
<keyword evidence="1" id="KW-0472">Membrane</keyword>
<accession>A0A0F8Y3U1</accession>
<evidence type="ECO:0000313" key="2">
    <source>
        <dbReference type="EMBL" id="KKK75938.1"/>
    </source>
</evidence>
<evidence type="ECO:0000256" key="1">
    <source>
        <dbReference type="SAM" id="Phobius"/>
    </source>
</evidence>
<reference evidence="2" key="1">
    <citation type="journal article" date="2015" name="Nature">
        <title>Complex archaea that bridge the gap between prokaryotes and eukaryotes.</title>
        <authorList>
            <person name="Spang A."/>
            <person name="Saw J.H."/>
            <person name="Jorgensen S.L."/>
            <person name="Zaremba-Niedzwiedzka K."/>
            <person name="Martijn J."/>
            <person name="Lind A.E."/>
            <person name="van Eijk R."/>
            <person name="Schleper C."/>
            <person name="Guy L."/>
            <person name="Ettema T.J."/>
        </authorList>
    </citation>
    <scope>NUCLEOTIDE SEQUENCE</scope>
</reference>